<evidence type="ECO:0000313" key="5">
    <source>
        <dbReference type="Proteomes" id="UP000283509"/>
    </source>
</evidence>
<evidence type="ECO:0000313" key="4">
    <source>
        <dbReference type="EMBL" id="ROT79178.1"/>
    </source>
</evidence>
<dbReference type="InterPro" id="IPR000504">
    <property type="entry name" value="RRM_dom"/>
</dbReference>
<dbReference type="EMBL" id="QCYY01001281">
    <property type="protein sequence ID" value="ROT79178.1"/>
    <property type="molecule type" value="Genomic_DNA"/>
</dbReference>
<dbReference type="SMART" id="SM00256">
    <property type="entry name" value="FBOX"/>
    <property type="match status" value="1"/>
</dbReference>
<sequence>MSDDLLEPCKVYVGNLRPRVSDKDLYDVLSTYVPVINAFTVKDKITKRNKGFGFATVRTKEDADTLLNLKASELYLYGFKMKIRPAWKKIRMPGDENYVRHTLSDRDFDLSPPNPDAPSIHVLVDDVLIHVLEYLQLTEIIACERVCRRWQMLIYGMFAKSSLELSPGKLNLFGPLTRSVVSKLLILSGSQLKELRVKNVDYTTRSNILKVVGQLCPELECLDVSMVRGINFHMIKELTSKCTKLKSLVVEKCPDFDEKALSTVLDSYPDLESLNVSCCPIYGRCFKRLPVSLKELKISYCQTVESISQEEIGIRCPNLEVLHMDHLLTSRNVLESIGRNCSNIRDLTVSLCEENALSELPDFTHLKSLRIECTGVDLTKLMESLPNLENLNINALECVDEPDFSMLKELRALALHGLNLSESSLGSLENCPHLESVYLMSCRGDLTLETLLRIIRKCLNLKSVRCPDLNLSLSFITSLDKIMASRTTRIEIGMRADTLTPKQLLEVQCDNKKIEFDIISMTVNPFLSDFCG</sequence>
<dbReference type="SUPFAM" id="SSF81383">
    <property type="entry name" value="F-box domain"/>
    <property type="match status" value="1"/>
</dbReference>
<dbReference type="PANTHER" id="PTHR13318">
    <property type="entry name" value="PARTNER OF PAIRED, ISOFORM B-RELATED"/>
    <property type="match status" value="1"/>
</dbReference>
<evidence type="ECO:0000259" key="3">
    <source>
        <dbReference type="PROSITE" id="PS50102"/>
    </source>
</evidence>
<proteinExistence type="predicted"/>
<dbReference type="InterPro" id="IPR012677">
    <property type="entry name" value="Nucleotide-bd_a/b_plait_sf"/>
</dbReference>
<evidence type="ECO:0000256" key="1">
    <source>
        <dbReference type="ARBA" id="ARBA00022884"/>
    </source>
</evidence>
<dbReference type="Proteomes" id="UP000283509">
    <property type="component" value="Unassembled WGS sequence"/>
</dbReference>
<dbReference type="SUPFAM" id="SSF54928">
    <property type="entry name" value="RNA-binding domain, RBD"/>
    <property type="match status" value="1"/>
</dbReference>
<dbReference type="InterPro" id="IPR032675">
    <property type="entry name" value="LRR_dom_sf"/>
</dbReference>
<dbReference type="Pfam" id="PF12937">
    <property type="entry name" value="F-box-like"/>
    <property type="match status" value="1"/>
</dbReference>
<dbReference type="Gene3D" id="3.80.10.10">
    <property type="entry name" value="Ribonuclease Inhibitor"/>
    <property type="match status" value="1"/>
</dbReference>
<keyword evidence="1 2" id="KW-0694">RNA-binding</keyword>
<evidence type="ECO:0000256" key="2">
    <source>
        <dbReference type="PROSITE-ProRule" id="PRU00176"/>
    </source>
</evidence>
<dbReference type="PROSITE" id="PS50102">
    <property type="entry name" value="RRM"/>
    <property type="match status" value="1"/>
</dbReference>
<keyword evidence="5" id="KW-1185">Reference proteome</keyword>
<protein>
    <submittedName>
        <fullName evidence="4">Putative RNA-binding protein EEED8.10-like</fullName>
    </submittedName>
</protein>
<dbReference type="InterPro" id="IPR001810">
    <property type="entry name" value="F-box_dom"/>
</dbReference>
<accession>A0A3R7MCR9</accession>
<dbReference type="OrthoDB" id="6370080at2759"/>
<dbReference type="GO" id="GO:0003723">
    <property type="term" value="F:RNA binding"/>
    <property type="evidence" value="ECO:0007669"/>
    <property type="project" value="UniProtKB-UniRule"/>
</dbReference>
<dbReference type="SMART" id="SM00360">
    <property type="entry name" value="RRM"/>
    <property type="match status" value="1"/>
</dbReference>
<reference evidence="4 5" key="2">
    <citation type="submission" date="2019-01" db="EMBL/GenBank/DDBJ databases">
        <title>The decoding of complex shrimp genome reveals the adaptation for benthos swimmer, frequently molting mechanism and breeding impact on genome.</title>
        <authorList>
            <person name="Sun Y."/>
            <person name="Gao Y."/>
            <person name="Yu Y."/>
        </authorList>
    </citation>
    <scope>NUCLEOTIDE SEQUENCE [LARGE SCALE GENOMIC DNA]</scope>
    <source>
        <tissue evidence="4">Muscle</tissue>
    </source>
</reference>
<name>A0A3R7MCR9_PENVA</name>
<dbReference type="GO" id="GO:0031146">
    <property type="term" value="P:SCF-dependent proteasomal ubiquitin-dependent protein catabolic process"/>
    <property type="evidence" value="ECO:0007669"/>
    <property type="project" value="TreeGrafter"/>
</dbReference>
<gene>
    <name evidence="4" type="ORF">C7M84_002107</name>
</gene>
<dbReference type="SUPFAM" id="SSF52047">
    <property type="entry name" value="RNI-like"/>
    <property type="match status" value="1"/>
</dbReference>
<dbReference type="GO" id="GO:0019005">
    <property type="term" value="C:SCF ubiquitin ligase complex"/>
    <property type="evidence" value="ECO:0007669"/>
    <property type="project" value="TreeGrafter"/>
</dbReference>
<dbReference type="InterPro" id="IPR035979">
    <property type="entry name" value="RBD_domain_sf"/>
</dbReference>
<dbReference type="InterPro" id="IPR036047">
    <property type="entry name" value="F-box-like_dom_sf"/>
</dbReference>
<organism evidence="4 5">
    <name type="scientific">Penaeus vannamei</name>
    <name type="common">Whiteleg shrimp</name>
    <name type="synonym">Litopenaeus vannamei</name>
    <dbReference type="NCBI Taxonomy" id="6689"/>
    <lineage>
        <taxon>Eukaryota</taxon>
        <taxon>Metazoa</taxon>
        <taxon>Ecdysozoa</taxon>
        <taxon>Arthropoda</taxon>
        <taxon>Crustacea</taxon>
        <taxon>Multicrustacea</taxon>
        <taxon>Malacostraca</taxon>
        <taxon>Eumalacostraca</taxon>
        <taxon>Eucarida</taxon>
        <taxon>Decapoda</taxon>
        <taxon>Dendrobranchiata</taxon>
        <taxon>Penaeoidea</taxon>
        <taxon>Penaeidae</taxon>
        <taxon>Penaeus</taxon>
    </lineage>
</organism>
<dbReference type="AlphaFoldDB" id="A0A3R7MCR9"/>
<dbReference type="Gene3D" id="3.30.70.330">
    <property type="match status" value="1"/>
</dbReference>
<dbReference type="PANTHER" id="PTHR13318:SF247">
    <property type="entry name" value="GH16156P"/>
    <property type="match status" value="1"/>
</dbReference>
<dbReference type="Pfam" id="PF00076">
    <property type="entry name" value="RRM_1"/>
    <property type="match status" value="1"/>
</dbReference>
<feature type="domain" description="RRM" evidence="3">
    <location>
        <begin position="9"/>
        <end position="88"/>
    </location>
</feature>
<reference evidence="4 5" key="1">
    <citation type="submission" date="2018-04" db="EMBL/GenBank/DDBJ databases">
        <authorList>
            <person name="Zhang X."/>
            <person name="Yuan J."/>
            <person name="Li F."/>
            <person name="Xiang J."/>
        </authorList>
    </citation>
    <scope>NUCLEOTIDE SEQUENCE [LARGE SCALE GENOMIC DNA]</scope>
    <source>
        <tissue evidence="4">Muscle</tissue>
    </source>
</reference>
<comment type="caution">
    <text evidence="4">The sequence shown here is derived from an EMBL/GenBank/DDBJ whole genome shotgun (WGS) entry which is preliminary data.</text>
</comment>
<dbReference type="Gene3D" id="1.20.1280.50">
    <property type="match status" value="1"/>
</dbReference>